<dbReference type="GO" id="GO:0000407">
    <property type="term" value="C:phagophore assembly site"/>
    <property type="evidence" value="ECO:0007669"/>
    <property type="project" value="TreeGrafter"/>
</dbReference>
<comment type="similarity">
    <text evidence="2">Belongs to the ATG3 family.</text>
</comment>
<evidence type="ECO:0000313" key="8">
    <source>
        <dbReference type="EMBL" id="GIX65522.1"/>
    </source>
</evidence>
<accession>A0AAV4M0E0</accession>
<proteinExistence type="inferred from homology"/>
<comment type="caution">
    <text evidence="8">The sequence shown here is derived from an EMBL/GenBank/DDBJ whole genome shotgun (WGS) entry which is preliminary data.</text>
</comment>
<organism evidence="8 9">
    <name type="scientific">Babesia caballi</name>
    <dbReference type="NCBI Taxonomy" id="5871"/>
    <lineage>
        <taxon>Eukaryota</taxon>
        <taxon>Sar</taxon>
        <taxon>Alveolata</taxon>
        <taxon>Apicomplexa</taxon>
        <taxon>Aconoidasida</taxon>
        <taxon>Piroplasmida</taxon>
        <taxon>Babesiidae</taxon>
        <taxon>Babesia</taxon>
    </lineage>
</organism>
<dbReference type="AlphaFoldDB" id="A0AAV4M0E0"/>
<dbReference type="Proteomes" id="UP001497744">
    <property type="component" value="Unassembled WGS sequence"/>
</dbReference>
<evidence type="ECO:0000256" key="6">
    <source>
        <dbReference type="ARBA" id="ARBA00022927"/>
    </source>
</evidence>
<evidence type="ECO:0000256" key="3">
    <source>
        <dbReference type="ARBA" id="ARBA00022448"/>
    </source>
</evidence>
<dbReference type="PANTHER" id="PTHR12866">
    <property type="entry name" value="UBIQUITIN-LIKE-CONJUGATING ENZYME ATG3"/>
    <property type="match status" value="1"/>
</dbReference>
<dbReference type="GeneID" id="94197003"/>
<comment type="subcellular location">
    <subcellularLocation>
        <location evidence="1">Cytoplasm</location>
    </subcellularLocation>
</comment>
<dbReference type="Pfam" id="PF03987">
    <property type="entry name" value="Autophagy_act_C"/>
    <property type="match status" value="1"/>
</dbReference>
<evidence type="ECO:0000256" key="5">
    <source>
        <dbReference type="ARBA" id="ARBA00022786"/>
    </source>
</evidence>
<dbReference type="GO" id="GO:0019776">
    <property type="term" value="F:Atg8-family ligase activity"/>
    <property type="evidence" value="ECO:0007669"/>
    <property type="project" value="TreeGrafter"/>
</dbReference>
<evidence type="ECO:0000256" key="1">
    <source>
        <dbReference type="ARBA" id="ARBA00004496"/>
    </source>
</evidence>
<dbReference type="GO" id="GO:0061723">
    <property type="term" value="P:glycophagy"/>
    <property type="evidence" value="ECO:0007669"/>
    <property type="project" value="TreeGrafter"/>
</dbReference>
<dbReference type="GO" id="GO:0044804">
    <property type="term" value="P:nucleophagy"/>
    <property type="evidence" value="ECO:0007669"/>
    <property type="project" value="TreeGrafter"/>
</dbReference>
<evidence type="ECO:0000256" key="4">
    <source>
        <dbReference type="ARBA" id="ARBA00022490"/>
    </source>
</evidence>
<gene>
    <name evidence="8" type="ORF">BcabD6B2_49570</name>
</gene>
<keyword evidence="9" id="KW-1185">Reference proteome</keyword>
<dbReference type="InterPro" id="IPR007135">
    <property type="entry name" value="Atg3/Atg10"/>
</dbReference>
<keyword evidence="5" id="KW-0833">Ubl conjugation pathway</keyword>
<keyword evidence="4" id="KW-0963">Cytoplasm</keyword>
<evidence type="ECO:0000256" key="2">
    <source>
        <dbReference type="ARBA" id="ARBA00007683"/>
    </source>
</evidence>
<name>A0AAV4M0E0_BABCB</name>
<dbReference type="GO" id="GO:0000422">
    <property type="term" value="P:autophagy of mitochondrion"/>
    <property type="evidence" value="ECO:0007669"/>
    <property type="project" value="TreeGrafter"/>
</dbReference>
<keyword evidence="6" id="KW-0653">Protein transport</keyword>
<dbReference type="EMBL" id="BPLF01000005">
    <property type="protein sequence ID" value="GIX65522.1"/>
    <property type="molecule type" value="Genomic_DNA"/>
</dbReference>
<dbReference type="GO" id="GO:0000045">
    <property type="term" value="P:autophagosome assembly"/>
    <property type="evidence" value="ECO:0007669"/>
    <property type="project" value="TreeGrafter"/>
</dbReference>
<dbReference type="GO" id="GO:0005829">
    <property type="term" value="C:cytosol"/>
    <property type="evidence" value="ECO:0007669"/>
    <property type="project" value="TreeGrafter"/>
</dbReference>
<keyword evidence="3" id="KW-0813">Transport</keyword>
<evidence type="ECO:0000313" key="9">
    <source>
        <dbReference type="Proteomes" id="UP001497744"/>
    </source>
</evidence>
<evidence type="ECO:0000256" key="7">
    <source>
        <dbReference type="ARBA" id="ARBA00023006"/>
    </source>
</evidence>
<keyword evidence="7" id="KW-0072">Autophagy</keyword>
<reference evidence="8 9" key="1">
    <citation type="submission" date="2021-06" db="EMBL/GenBank/DDBJ databases">
        <title>Genome sequence of Babesia caballi.</title>
        <authorList>
            <person name="Yamagishi J."/>
            <person name="Kidaka T."/>
            <person name="Ochi A."/>
        </authorList>
    </citation>
    <scope>NUCLEOTIDE SEQUENCE [LARGE SCALE GENOMIC DNA]</scope>
    <source>
        <strain evidence="8">USDA-D6B2</strain>
    </source>
</reference>
<protein>
    <submittedName>
        <fullName evidence="8">Autophagy-related protein 3</fullName>
    </submittedName>
</protein>
<dbReference type="GO" id="GO:0015031">
    <property type="term" value="P:protein transport"/>
    <property type="evidence" value="ECO:0007669"/>
    <property type="project" value="UniProtKB-KW"/>
</dbReference>
<sequence length="221" mass="24814">MQRLHDLLIGAAGTVLPNTGFEFGEKGALSPAGFMAAGDAIIASDARWHWVSDHTGASMECLVADKQYLRAYDVPCLRLRRISGSDDLYDHGTAAKPQRLYDISITYDRYYETPRIWLVGFNAFGLALPQDEMLQDVPPAYAGKTVTIARHPYTGKLNMTVHPCYQMEAIHRQHHSEETYRSENAIAFALEIWASVLPTFCLVENDRKNEEAVLSDDNLYS</sequence>
<dbReference type="RefSeq" id="XP_067717591.1">
    <property type="nucleotide sequence ID" value="XM_067861490.1"/>
</dbReference>
<dbReference type="PANTHER" id="PTHR12866:SF2">
    <property type="entry name" value="UBIQUITIN-LIKE-CONJUGATING ENZYME ATG3"/>
    <property type="match status" value="1"/>
</dbReference>